<evidence type="ECO:0000256" key="4">
    <source>
        <dbReference type="ARBA" id="ARBA00022475"/>
    </source>
</evidence>
<keyword evidence="8 9" id="KW-0472">Membrane</keyword>
<evidence type="ECO:0000256" key="8">
    <source>
        <dbReference type="ARBA" id="ARBA00023136"/>
    </source>
</evidence>
<reference evidence="12" key="1">
    <citation type="submission" date="2020-09" db="EMBL/GenBank/DDBJ databases">
        <title>A novel bacterium of genus Neiella, isolated from South China Sea.</title>
        <authorList>
            <person name="Huang H."/>
            <person name="Mo K."/>
            <person name="Hu Y."/>
        </authorList>
    </citation>
    <scope>NUCLEOTIDE SEQUENCE</scope>
    <source>
        <strain evidence="12">HB171785</strain>
    </source>
</reference>
<name>A0A8J6QGA4_9GAMM</name>
<dbReference type="InterPro" id="IPR038770">
    <property type="entry name" value="Na+/solute_symporter_sf"/>
</dbReference>
<feature type="transmembrane region" description="Helical" evidence="9">
    <location>
        <begin position="53"/>
        <end position="74"/>
    </location>
</feature>
<dbReference type="Gene3D" id="1.20.1530.20">
    <property type="match status" value="1"/>
</dbReference>
<feature type="transmembrane region" description="Helical" evidence="9">
    <location>
        <begin position="270"/>
        <end position="288"/>
    </location>
</feature>
<dbReference type="Gene3D" id="3.40.50.720">
    <property type="entry name" value="NAD(P)-binding Rossmann-like Domain"/>
    <property type="match status" value="1"/>
</dbReference>
<keyword evidence="3" id="KW-0050">Antiport</keyword>
<feature type="domain" description="RCK N-terminal" evidence="11">
    <location>
        <begin position="399"/>
        <end position="479"/>
    </location>
</feature>
<dbReference type="Pfam" id="PF02254">
    <property type="entry name" value="TrkA_N"/>
    <property type="match status" value="1"/>
</dbReference>
<dbReference type="PANTHER" id="PTHR32507">
    <property type="entry name" value="NA(+)/H(+) ANTIPORTER 1"/>
    <property type="match status" value="1"/>
</dbReference>
<keyword evidence="2" id="KW-0813">Transport</keyword>
<comment type="subcellular location">
    <subcellularLocation>
        <location evidence="1">Cell membrane</location>
        <topology evidence="1">Multi-pass membrane protein</topology>
    </subcellularLocation>
</comment>
<keyword evidence="13" id="KW-1185">Reference proteome</keyword>
<evidence type="ECO:0000256" key="6">
    <source>
        <dbReference type="ARBA" id="ARBA00022989"/>
    </source>
</evidence>
<dbReference type="GO" id="GO:0005886">
    <property type="term" value="C:plasma membrane"/>
    <property type="evidence" value="ECO:0007669"/>
    <property type="project" value="UniProtKB-SubCell"/>
</dbReference>
<evidence type="ECO:0000256" key="3">
    <source>
        <dbReference type="ARBA" id="ARBA00022449"/>
    </source>
</evidence>
<feature type="transmembrane region" description="Helical" evidence="9">
    <location>
        <begin position="185"/>
        <end position="204"/>
    </location>
</feature>
<dbReference type="RefSeq" id="WP_191144460.1">
    <property type="nucleotide sequence ID" value="NZ_JACXAF010000008.1"/>
</dbReference>
<protein>
    <submittedName>
        <fullName evidence="12">Sodium:proton antiporter</fullName>
    </submittedName>
</protein>
<dbReference type="GO" id="GO:0015297">
    <property type="term" value="F:antiporter activity"/>
    <property type="evidence" value="ECO:0007669"/>
    <property type="project" value="UniProtKB-KW"/>
</dbReference>
<feature type="transmembrane region" description="Helical" evidence="9">
    <location>
        <begin position="30"/>
        <end position="47"/>
    </location>
</feature>
<keyword evidence="4" id="KW-1003">Cell membrane</keyword>
<comment type="caution">
    <text evidence="12">The sequence shown here is derived from an EMBL/GenBank/DDBJ whole genome shotgun (WGS) entry which is preliminary data.</text>
</comment>
<keyword evidence="5 9" id="KW-0812">Transmembrane</keyword>
<evidence type="ECO:0000313" key="13">
    <source>
        <dbReference type="Proteomes" id="UP000638014"/>
    </source>
</evidence>
<dbReference type="Proteomes" id="UP000638014">
    <property type="component" value="Unassembled WGS sequence"/>
</dbReference>
<evidence type="ECO:0000259" key="10">
    <source>
        <dbReference type="Pfam" id="PF00999"/>
    </source>
</evidence>
<dbReference type="InterPro" id="IPR003148">
    <property type="entry name" value="RCK_N"/>
</dbReference>
<dbReference type="AlphaFoldDB" id="A0A8J6QGA4"/>
<dbReference type="InterPro" id="IPR006153">
    <property type="entry name" value="Cation/H_exchanger_TM"/>
</dbReference>
<evidence type="ECO:0000256" key="7">
    <source>
        <dbReference type="ARBA" id="ARBA00023065"/>
    </source>
</evidence>
<feature type="transmembrane region" description="Helical" evidence="9">
    <location>
        <begin position="216"/>
        <end position="234"/>
    </location>
</feature>
<evidence type="ECO:0000256" key="9">
    <source>
        <dbReference type="SAM" id="Phobius"/>
    </source>
</evidence>
<dbReference type="Pfam" id="PF00999">
    <property type="entry name" value="Na_H_Exchanger"/>
    <property type="match status" value="1"/>
</dbReference>
<dbReference type="SUPFAM" id="SSF51735">
    <property type="entry name" value="NAD(P)-binding Rossmann-fold domains"/>
    <property type="match status" value="1"/>
</dbReference>
<feature type="transmembrane region" description="Helical" evidence="9">
    <location>
        <begin position="240"/>
        <end position="258"/>
    </location>
</feature>
<evidence type="ECO:0000313" key="12">
    <source>
        <dbReference type="EMBL" id="MBD1389364.1"/>
    </source>
</evidence>
<evidence type="ECO:0000256" key="2">
    <source>
        <dbReference type="ARBA" id="ARBA00022448"/>
    </source>
</evidence>
<organism evidence="12 13">
    <name type="scientific">Neiella litorisoli</name>
    <dbReference type="NCBI Taxonomy" id="2771431"/>
    <lineage>
        <taxon>Bacteria</taxon>
        <taxon>Pseudomonadati</taxon>
        <taxon>Pseudomonadota</taxon>
        <taxon>Gammaproteobacteria</taxon>
        <taxon>Alteromonadales</taxon>
        <taxon>Echinimonadaceae</taxon>
        <taxon>Neiella</taxon>
    </lineage>
</organism>
<feature type="transmembrane region" description="Helical" evidence="9">
    <location>
        <begin position="330"/>
        <end position="350"/>
    </location>
</feature>
<dbReference type="PANTHER" id="PTHR32507:SF0">
    <property type="entry name" value="NA(+)_H(+) ANTIPORTER 2-RELATED"/>
    <property type="match status" value="1"/>
</dbReference>
<keyword evidence="6 9" id="KW-1133">Transmembrane helix</keyword>
<feature type="transmembrane region" description="Helical" evidence="9">
    <location>
        <begin position="294"/>
        <end position="318"/>
    </location>
</feature>
<evidence type="ECO:0000256" key="1">
    <source>
        <dbReference type="ARBA" id="ARBA00004651"/>
    </source>
</evidence>
<accession>A0A8J6QGA4</accession>
<sequence>MSDPLLMLVAVGLLSISCQYLAYRIHLPAILPLLVVGLVVGPLTGMLQPDALFGDLLFPIVSLSVAVILFEGALTLRMSDLGAHGVMVRNLCSIGALVTWAIVSPLAHYGLGMRWEIACLFGAIVTVTGPTVIVPMLRTVRPSSKLSNILRWEGIVIDPIGALAAVLVYEFVVSAQNPVLHTVEAFGLTLASGFGIGLIVGYLLGVVLRRRWIPPYLENTAVLTIMLGAFALSNHFAHESGLLAVTVMGMLLANMKNVEVEGILEFKETLSVLLISALFILLAARLELSSIEQLGFGAILVVLGIMFIARPVSVWLSAIGTDLNWREKALLSWIAPRGIVAAAVSALFAIKLEHIGFADADQLVPMVFLVIITTVIFQSLTSVPVAKLLKVRESSPNGVLIFGSQEFSRQLAKELLNKGVPVQLADPNWDAIRRARMANIPVYYGNPVSEHAERTLDLAKFGQVLILSPYRQLNPLVTYHFEHSLGRGAVLGLSAAEQDNRASHQVAGHYADTLGLFGAGVSYGQLASSISRGAIIKTTKLSDAFTLEHYEQEYGSRALKLCTIAPTGQCHFYSEQHHIEPKADWIMVSLVAPASELD</sequence>
<dbReference type="EMBL" id="JACXAF010000008">
    <property type="protein sequence ID" value="MBD1389364.1"/>
    <property type="molecule type" value="Genomic_DNA"/>
</dbReference>
<proteinExistence type="predicted"/>
<gene>
    <name evidence="12" type="ORF">IC617_07995</name>
</gene>
<keyword evidence="7" id="KW-0406">Ion transport</keyword>
<dbReference type="GO" id="GO:0006813">
    <property type="term" value="P:potassium ion transport"/>
    <property type="evidence" value="ECO:0007669"/>
    <property type="project" value="InterPro"/>
</dbReference>
<dbReference type="GO" id="GO:1902600">
    <property type="term" value="P:proton transmembrane transport"/>
    <property type="evidence" value="ECO:0007669"/>
    <property type="project" value="InterPro"/>
</dbReference>
<dbReference type="InterPro" id="IPR036291">
    <property type="entry name" value="NAD(P)-bd_dom_sf"/>
</dbReference>
<evidence type="ECO:0000256" key="5">
    <source>
        <dbReference type="ARBA" id="ARBA00022692"/>
    </source>
</evidence>
<evidence type="ECO:0000259" key="11">
    <source>
        <dbReference type="Pfam" id="PF02254"/>
    </source>
</evidence>
<feature type="transmembrane region" description="Helical" evidence="9">
    <location>
        <begin position="86"/>
        <end position="103"/>
    </location>
</feature>
<feature type="transmembrane region" description="Helical" evidence="9">
    <location>
        <begin position="115"/>
        <end position="137"/>
    </location>
</feature>
<feature type="domain" description="Cation/H+ exchanger transmembrane" evidence="10">
    <location>
        <begin position="15"/>
        <end position="387"/>
    </location>
</feature>
<feature type="transmembrane region" description="Helical" evidence="9">
    <location>
        <begin position="362"/>
        <end position="386"/>
    </location>
</feature>
<feature type="transmembrane region" description="Helical" evidence="9">
    <location>
        <begin position="149"/>
        <end position="173"/>
    </location>
</feature>
<feature type="transmembrane region" description="Helical" evidence="9">
    <location>
        <begin position="6"/>
        <end position="23"/>
    </location>
</feature>